<keyword evidence="2" id="KW-1185">Reference proteome</keyword>
<proteinExistence type="predicted"/>
<organism evidence="2 3">
    <name type="scientific">Elaeophora elaphi</name>
    <dbReference type="NCBI Taxonomy" id="1147741"/>
    <lineage>
        <taxon>Eukaryota</taxon>
        <taxon>Metazoa</taxon>
        <taxon>Ecdysozoa</taxon>
        <taxon>Nematoda</taxon>
        <taxon>Chromadorea</taxon>
        <taxon>Rhabditida</taxon>
        <taxon>Spirurina</taxon>
        <taxon>Spiruromorpha</taxon>
        <taxon>Filarioidea</taxon>
        <taxon>Onchocercidae</taxon>
        <taxon>Elaeophora</taxon>
    </lineage>
</organism>
<dbReference type="Proteomes" id="UP000050640">
    <property type="component" value="Unplaced"/>
</dbReference>
<dbReference type="WBParaSite" id="EEL_0000682201-mRNA-1">
    <property type="protein sequence ID" value="EEL_0000682201-mRNA-1"/>
    <property type="gene ID" value="EEL_0000682201"/>
</dbReference>
<feature type="compositionally biased region" description="Polar residues" evidence="1">
    <location>
        <begin position="149"/>
        <end position="168"/>
    </location>
</feature>
<evidence type="ECO:0000313" key="2">
    <source>
        <dbReference type="Proteomes" id="UP000050640"/>
    </source>
</evidence>
<accession>A0A0R3RX83</accession>
<protein>
    <submittedName>
        <fullName evidence="3">Uncharacterized protein</fullName>
    </submittedName>
</protein>
<feature type="region of interest" description="Disordered" evidence="1">
    <location>
        <begin position="146"/>
        <end position="180"/>
    </location>
</feature>
<name>A0A0R3RX83_9BILA</name>
<dbReference type="AlphaFoldDB" id="A0A0R3RX83"/>
<reference evidence="3" key="1">
    <citation type="submission" date="2017-02" db="UniProtKB">
        <authorList>
            <consortium name="WormBaseParasite"/>
        </authorList>
    </citation>
    <scope>IDENTIFICATION</scope>
</reference>
<evidence type="ECO:0000256" key="1">
    <source>
        <dbReference type="SAM" id="MobiDB-lite"/>
    </source>
</evidence>
<sequence>MRSGITETVGKSGRLAYRMVRHFRKYAQKCIELGIPAPFAAEMTRNASELLKDLGLEEKTKVCHCFRCNLELTSTKTVSFRLSASKRKMKKKCKWKRYKRPAQLIAVCKGCGAEMKGGALAIRHYERESIEVSFDQSSRRESCGFSERSAFSTPGTSLPETPISNQITGKKISSSARRRKTASKLQRLLSSQTPIRKDTSLQGFLEAFKINT</sequence>
<evidence type="ECO:0000313" key="3">
    <source>
        <dbReference type="WBParaSite" id="EEL_0000682201-mRNA-1"/>
    </source>
</evidence>